<dbReference type="PANTHER" id="PTHR45969:SF69">
    <property type="entry name" value="FINGER DOMAIN PROTEIN, PUTATIVE (AFU_ORTHOLOGUE AFUA_3G12190)-RELATED"/>
    <property type="match status" value="1"/>
</dbReference>
<dbReference type="ExpressionAtlas" id="A0A0B4K658">
    <property type="expression patterns" value="baseline and differential"/>
</dbReference>
<dbReference type="GeneID" id="41354"/>
<evidence type="ECO:0000259" key="6">
    <source>
        <dbReference type="PROSITE" id="PS50089"/>
    </source>
</evidence>
<dbReference type="PROSITE" id="PS50089">
    <property type="entry name" value="ZF_RING_2"/>
    <property type="match status" value="1"/>
</dbReference>
<dbReference type="BioGRID-ORCS" id="41354">
    <property type="hits" value="0 hits in 1 CRISPR screen"/>
</dbReference>
<dbReference type="EMBL" id="AE014297">
    <property type="protein sequence ID" value="AFH06359.1"/>
    <property type="molecule type" value="Genomic_DNA"/>
</dbReference>
<feature type="transmembrane region" description="Helical" evidence="5">
    <location>
        <begin position="6"/>
        <end position="23"/>
    </location>
</feature>
<evidence type="ECO:0000256" key="1">
    <source>
        <dbReference type="ARBA" id="ARBA00022723"/>
    </source>
</evidence>
<dbReference type="InParanoid" id="A0A0B4K658"/>
<proteinExistence type="predicted"/>
<dbReference type="InterPro" id="IPR013083">
    <property type="entry name" value="Znf_RING/FYVE/PHD"/>
</dbReference>
<dbReference type="FlyBase" id="FBgn0037885">
    <property type="gene designation" value="CG17721"/>
</dbReference>
<evidence type="ECO:0000313" key="8">
    <source>
        <dbReference type="FlyBase" id="FBgn0037885"/>
    </source>
</evidence>
<dbReference type="Gene3D" id="3.30.40.10">
    <property type="entry name" value="Zinc/RING finger domain, C3HC4 (zinc finger)"/>
    <property type="match status" value="1"/>
</dbReference>
<dbReference type="PaxDb" id="7227-FBpp0293251"/>
<keyword evidence="3" id="KW-0862">Zinc</keyword>
<keyword evidence="5" id="KW-0472">Membrane</keyword>
<dbReference type="Pfam" id="PF13639">
    <property type="entry name" value="zf-RING_2"/>
    <property type="match status" value="1"/>
</dbReference>
<evidence type="ECO:0000256" key="5">
    <source>
        <dbReference type="SAM" id="Phobius"/>
    </source>
</evidence>
<dbReference type="AGR" id="FB:FBgn0037885"/>
<evidence type="ECO:0000313" key="9">
    <source>
        <dbReference type="Proteomes" id="UP000000803"/>
    </source>
</evidence>
<dbReference type="SUPFAM" id="SSF57850">
    <property type="entry name" value="RING/U-box"/>
    <property type="match status" value="2"/>
</dbReference>
<dbReference type="PhylomeDB" id="A0A0B4K658"/>
<gene>
    <name evidence="7" type="primary">BcDNA:LP09251</name>
    <name evidence="7" type="synonym">Dmel\CG17721</name>
    <name evidence="7 8" type="ORF">CG17721</name>
    <name evidence="7" type="ORF">Dmel_CG17721</name>
</gene>
<reference evidence="7 9" key="2">
    <citation type="journal article" date="2002" name="Genome Biol.">
        <title>Finishing a whole-genome shotgun: release 3 of the Drosophila melanogaster euchromatic genome sequence.</title>
        <authorList>
            <person name="Celniker S.E."/>
            <person name="Wheeler D.A."/>
            <person name="Kronmiller B."/>
            <person name="Carlson J.W."/>
            <person name="Halpern A."/>
            <person name="Patel S."/>
            <person name="Adams M."/>
            <person name="Champe M."/>
            <person name="Dugan S.P."/>
            <person name="Frise E."/>
            <person name="Hodgson A."/>
            <person name="George R.A."/>
            <person name="Hoskins R.A."/>
            <person name="Laverty T."/>
            <person name="Muzny D.M."/>
            <person name="Nelson C.R."/>
            <person name="Pacleb J.M."/>
            <person name="Park S."/>
            <person name="Pfeiffer B.D."/>
            <person name="Richards S."/>
            <person name="Sodergren E.J."/>
            <person name="Svirskas R."/>
            <person name="Tabor P.E."/>
            <person name="Wan K."/>
            <person name="Stapleton M."/>
            <person name="Sutton G.G."/>
            <person name="Venter C."/>
            <person name="Weinstock G."/>
            <person name="Scherer S.E."/>
            <person name="Myers E.W."/>
            <person name="Gibbs R.A."/>
            <person name="Rubin G.M."/>
        </authorList>
    </citation>
    <scope>NUCLEOTIDE SEQUENCE [LARGE SCALE GENOMIC DNA]</scope>
    <source>
        <strain evidence="9">Berkeley</strain>
    </source>
</reference>
<dbReference type="FunCoup" id="A0A0B4K658">
    <property type="interactions" value="34"/>
</dbReference>
<dbReference type="Bgee" id="FBgn0037885">
    <property type="expression patterns" value="Expressed in spermatocyte in testis and 79 other cell types or tissues"/>
</dbReference>
<reference evidence="7 9" key="7">
    <citation type="journal article" date="2007" name="Science">
        <title>The Release 5.1 annotation of Drosophila melanogaster heterochromatin.</title>
        <authorList>
            <person name="Smith C.D."/>
            <person name="Shu S."/>
            <person name="Mungall C.J."/>
            <person name="Karpen G.H."/>
        </authorList>
    </citation>
    <scope>NUCLEOTIDE SEQUENCE [LARGE SCALE GENOMIC DNA]</scope>
    <source>
        <strain evidence="9">Berkeley</strain>
    </source>
</reference>
<dbReference type="Proteomes" id="UP000000803">
    <property type="component" value="Chromosome 3R"/>
</dbReference>
<reference evidence="7 9" key="5">
    <citation type="journal article" date="2002" name="Genome Biol.">
        <title>Heterochromatic sequences in a Drosophila whole-genome shotgun assembly.</title>
        <authorList>
            <person name="Hoskins R.A."/>
            <person name="Smith C.D."/>
            <person name="Carlson J.W."/>
            <person name="Carvalho A.B."/>
            <person name="Halpern A."/>
            <person name="Kaminker J.S."/>
            <person name="Kennedy C."/>
            <person name="Mungall C.J."/>
            <person name="Sullivan B.A."/>
            <person name="Sutton G.G."/>
            <person name="Yasuhara J.C."/>
            <person name="Wakimoto B.T."/>
            <person name="Myers E.W."/>
            <person name="Celniker S.E."/>
            <person name="Rubin G.M."/>
            <person name="Karpen G.H."/>
        </authorList>
    </citation>
    <scope>NUCLEOTIDE SEQUENCE [LARGE SCALE GENOMIC DNA]</scope>
    <source>
        <strain evidence="9">Berkeley</strain>
    </source>
</reference>
<dbReference type="GO" id="GO:0008270">
    <property type="term" value="F:zinc ion binding"/>
    <property type="evidence" value="ECO:0000255"/>
    <property type="project" value="FlyBase"/>
</dbReference>
<keyword evidence="5" id="KW-1133">Transmembrane helix</keyword>
<reference evidence="7 9" key="10">
    <citation type="journal article" date="2015" name="G3 (Bethesda)">
        <title>Gene Model Annotations for Drosophila melanogaster: The Rule-Benders.</title>
        <authorList>
            <consortium name="FlyBase Consortium"/>
            <person name="Crosby M.A."/>
            <person name="Gramates L.S."/>
            <person name="Dos Santos G."/>
            <person name="Matthews B.B."/>
            <person name="St Pierre S.E."/>
            <person name="Zhou P."/>
            <person name="Schroeder A.J."/>
            <person name="Falls K."/>
            <person name="Emmert D.B."/>
            <person name="Russo S.M."/>
            <person name="Gelbart W.M."/>
            <person name="null"/>
        </authorList>
    </citation>
    <scope>NUCLEOTIDE SEQUENCE [LARGE SCALE GENOMIC DNA]</scope>
    <source>
        <strain evidence="9">Berkeley</strain>
    </source>
</reference>
<dbReference type="SMART" id="SM00184">
    <property type="entry name" value="RING"/>
    <property type="match status" value="2"/>
</dbReference>
<keyword evidence="5" id="KW-0812">Transmembrane</keyword>
<keyword evidence="1" id="KW-0479">Metal-binding</keyword>
<reference evidence="7 9" key="11">
    <citation type="journal article" date="2015" name="Genome Res.">
        <title>The Release 6 reference sequence of the Drosophila melanogaster genome.</title>
        <authorList>
            <person name="Hoskins R.A."/>
            <person name="Carlson J.W."/>
            <person name="Wan K.H."/>
            <person name="Park S."/>
            <person name="Mendez I."/>
            <person name="Galle S.E."/>
            <person name="Booth B.W."/>
            <person name="Pfeiffer B.D."/>
            <person name="George R.A."/>
            <person name="Svirskas R."/>
            <person name="Krzywinski M."/>
            <person name="Schein J."/>
            <person name="Accardo M.C."/>
            <person name="Damia E."/>
            <person name="Messina G."/>
            <person name="Mendez-Lago M."/>
            <person name="de Pablos B."/>
            <person name="Demakova O.V."/>
            <person name="Andreyeva E.N."/>
            <person name="Boldyreva L.V."/>
            <person name="Marra M."/>
            <person name="Carvalho A.B."/>
            <person name="Dimitri P."/>
            <person name="Villasante A."/>
            <person name="Zhimulev I.F."/>
            <person name="Rubin G.M."/>
            <person name="Karpen G.H."/>
            <person name="Celniker S.E."/>
        </authorList>
    </citation>
    <scope>NUCLEOTIDE SEQUENCE [LARGE SCALE GENOMIC DNA]</scope>
    <source>
        <strain evidence="9">Berkeley</strain>
    </source>
</reference>
<feature type="domain" description="RING-type" evidence="6">
    <location>
        <begin position="103"/>
        <end position="144"/>
    </location>
</feature>
<evidence type="ECO:0000256" key="4">
    <source>
        <dbReference type="PROSITE-ProRule" id="PRU00175"/>
    </source>
</evidence>
<dbReference type="RefSeq" id="NP_001247041.1">
    <property type="nucleotide sequence ID" value="NM_001260112.1"/>
</dbReference>
<dbReference type="InterPro" id="IPR001841">
    <property type="entry name" value="Znf_RING"/>
</dbReference>
<dbReference type="GO" id="GO:0016567">
    <property type="term" value="P:protein ubiquitination"/>
    <property type="evidence" value="ECO:0000318"/>
    <property type="project" value="GO_Central"/>
</dbReference>
<dbReference type="SMR" id="A0A0B4K658"/>
<reference evidence="7 9" key="8">
    <citation type="journal article" date="2007" name="Science">
        <title>Sequence finishing and mapping of Drosophila melanogaster heterochromatin.</title>
        <authorList>
            <person name="Hoskins R.A."/>
            <person name="Carlson J.W."/>
            <person name="Kennedy C."/>
            <person name="Acevedo D."/>
            <person name="Evans-Holm M."/>
            <person name="Frise E."/>
            <person name="Wan K.H."/>
            <person name="Park S."/>
            <person name="Mendez-Lago M."/>
            <person name="Rossi F."/>
            <person name="Villasante A."/>
            <person name="Dimitri P."/>
            <person name="Karpen G.H."/>
            <person name="Celniker S.E."/>
        </authorList>
    </citation>
    <scope>NUCLEOTIDE SEQUENCE [LARGE SCALE GENOMIC DNA]</scope>
    <source>
        <strain evidence="9">Berkeley</strain>
    </source>
</reference>
<protein>
    <submittedName>
        <fullName evidence="7">Uncharacterized protein, isoform C</fullName>
    </submittedName>
</protein>
<keyword evidence="2 4" id="KW-0863">Zinc-finger</keyword>
<name>A0A0B4K658_DROME</name>
<evidence type="ECO:0000256" key="2">
    <source>
        <dbReference type="ARBA" id="ARBA00022771"/>
    </source>
</evidence>
<evidence type="ECO:0000313" key="7">
    <source>
        <dbReference type="EMBL" id="AFH06359.1"/>
    </source>
</evidence>
<dbReference type="PANTHER" id="PTHR45969">
    <property type="entry name" value="RING ZINC FINGER PROTEIN-RELATED"/>
    <property type="match status" value="1"/>
</dbReference>
<sequence length="149" mass="17308">MVYVNLIIGLGLVSVAAFAYFNWHNDRSSPYSRWVLLNERRIVGRSPNGRCTFCQYELSDDDRRRMRCGHAMHNLCYLVFRYSHRKCLECDKVVNVNIAGDLCTICLDPLSVYTMVYLRCSHALHEKCLHQYQANGGRHCPVCRMGIKE</sequence>
<dbReference type="GO" id="GO:0061630">
    <property type="term" value="F:ubiquitin protein ligase activity"/>
    <property type="evidence" value="ECO:0000318"/>
    <property type="project" value="GO_Central"/>
</dbReference>
<accession>A0A0B4K658</accession>
<reference evidence="7 9" key="6">
    <citation type="journal article" date="2005" name="PLoS Comput. Biol.">
        <title>Combined evidence annotation of transposable elements in genome sequences.</title>
        <authorList>
            <person name="Quesneville H."/>
            <person name="Bergman C.M."/>
            <person name="Andrieu O."/>
            <person name="Autard D."/>
            <person name="Nouaud D."/>
            <person name="Ashburner M."/>
            <person name="Anxolabehere D."/>
        </authorList>
    </citation>
    <scope>NUCLEOTIDE SEQUENCE [LARGE SCALE GENOMIC DNA]</scope>
    <source>
        <strain evidence="9">Berkeley</strain>
    </source>
</reference>
<dbReference type="OMA" id="CFQEFRY"/>
<reference evidence="7 9" key="1">
    <citation type="journal article" date="2000" name="Science">
        <title>The genome sequence of Drosophila melanogaster.</title>
        <authorList>
            <person name="Adams M.D."/>
            <person name="Celniker S.E."/>
            <person name="Holt R.A."/>
            <person name="Evans C.A."/>
            <person name="Gocayne J.D."/>
            <person name="Amanatides P.G."/>
            <person name="Scherer S.E."/>
            <person name="Li P.W."/>
            <person name="Hoskins R.A."/>
            <person name="Galle R.F."/>
            <person name="George R.A."/>
            <person name="Lewis S.E."/>
            <person name="Richards S."/>
            <person name="Ashburner M."/>
            <person name="Henderson S.N."/>
            <person name="Sutton G.G."/>
            <person name="Wortman J.R."/>
            <person name="Yandell M.D."/>
            <person name="Zhang Q."/>
            <person name="Chen L.X."/>
            <person name="Brandon R.C."/>
            <person name="Rogers Y.H."/>
            <person name="Blazej R.G."/>
            <person name="Champe M."/>
            <person name="Pfeiffer B.D."/>
            <person name="Wan K.H."/>
            <person name="Doyle C."/>
            <person name="Baxter E.G."/>
            <person name="Helt G."/>
            <person name="Nelson C.R."/>
            <person name="Gabor G.L."/>
            <person name="Abril J.F."/>
            <person name="Agbayani A."/>
            <person name="An H.J."/>
            <person name="Andrews-Pfannkoch C."/>
            <person name="Baldwin D."/>
            <person name="Ballew R.M."/>
            <person name="Basu A."/>
            <person name="Baxendale J."/>
            <person name="Bayraktaroglu L."/>
            <person name="Beasley E.M."/>
            <person name="Beeson K.Y."/>
            <person name="Benos P.V."/>
            <person name="Berman B.P."/>
            <person name="Bhandari D."/>
            <person name="Bolshakov S."/>
            <person name="Borkova D."/>
            <person name="Botchan M.R."/>
            <person name="Bouck J."/>
            <person name="Brokstein P."/>
            <person name="Brottier P."/>
            <person name="Burtis K.C."/>
            <person name="Busam D.A."/>
            <person name="Butler H."/>
            <person name="Cadieu E."/>
            <person name="Center A."/>
            <person name="Chandra I."/>
            <person name="Cherry J.M."/>
            <person name="Cawley S."/>
            <person name="Dahlke C."/>
            <person name="Davenport L.B."/>
            <person name="Davies P."/>
            <person name="de Pablos B."/>
            <person name="Delcher A."/>
            <person name="Deng Z."/>
            <person name="Mays A.D."/>
            <person name="Dew I."/>
            <person name="Dietz S.M."/>
            <person name="Dodson K."/>
            <person name="Doup L.E."/>
            <person name="Downes M."/>
            <person name="Dugan-Rocha S."/>
            <person name="Dunkov B.C."/>
            <person name="Dunn P."/>
            <person name="Durbin K.J."/>
            <person name="Evangelista C.C."/>
            <person name="Ferraz C."/>
            <person name="Ferriera S."/>
            <person name="Fleischmann W."/>
            <person name="Fosler C."/>
            <person name="Gabrielian A.E."/>
            <person name="Garg N.S."/>
            <person name="Gelbart W.M."/>
            <person name="Glasser K."/>
            <person name="Glodek A."/>
            <person name="Gong F."/>
            <person name="Gorrell J.H."/>
            <person name="Gu Z."/>
            <person name="Guan P."/>
            <person name="Harris M."/>
            <person name="Harris N.L."/>
            <person name="Harvey D."/>
            <person name="Heiman T.J."/>
            <person name="Hernandez J.R."/>
            <person name="Houck J."/>
            <person name="Hostin D."/>
            <person name="Houston K.A."/>
            <person name="Howland T.J."/>
            <person name="Wei M.H."/>
            <person name="Ibegwam C."/>
            <person name="Jalali M."/>
            <person name="Kalush F."/>
            <person name="Karpen G.H."/>
            <person name="Ke Z."/>
            <person name="Kennison J.A."/>
            <person name="Ketchum K.A."/>
            <person name="Kimmel B.E."/>
            <person name="Kodira C.D."/>
            <person name="Kraft C."/>
            <person name="Kravitz S."/>
            <person name="Kulp D."/>
            <person name="Lai Z."/>
            <person name="Lasko P."/>
            <person name="Lei Y."/>
            <person name="Levitsky A.A."/>
            <person name="Li J."/>
            <person name="Li Z."/>
            <person name="Liang Y."/>
            <person name="Lin X."/>
            <person name="Liu X."/>
            <person name="Mattei B."/>
            <person name="McIntosh T.C."/>
            <person name="McLeod M.P."/>
            <person name="McPherson D."/>
            <person name="Merkulov G."/>
            <person name="Milshina N.V."/>
            <person name="Mobarry C."/>
            <person name="Morris J."/>
            <person name="Moshrefi A."/>
            <person name="Mount S.M."/>
            <person name="Moy M."/>
            <person name="Murphy B."/>
            <person name="Murphy L."/>
            <person name="Muzny D.M."/>
            <person name="Nelson D.L."/>
            <person name="Nelson D.R."/>
            <person name="Nelson K.A."/>
            <person name="Nixon K."/>
            <person name="Nusskern D.R."/>
            <person name="Pacleb J.M."/>
            <person name="Palazzolo M."/>
            <person name="Pittman G.S."/>
            <person name="Pan S."/>
            <person name="Pollard J."/>
            <person name="Puri V."/>
            <person name="Reese M.G."/>
            <person name="Reinert K."/>
            <person name="Remington K."/>
            <person name="Saunders R.D."/>
            <person name="Scheeler F."/>
            <person name="Shen H."/>
            <person name="Shue B.C."/>
            <person name="Siden-Kiamos I."/>
            <person name="Simpson M."/>
            <person name="Skupski M.P."/>
            <person name="Smith T."/>
            <person name="Spier E."/>
            <person name="Spradling A.C."/>
            <person name="Stapleton M."/>
            <person name="Strong R."/>
            <person name="Sun E."/>
            <person name="Svirskas R."/>
            <person name="Tector C."/>
            <person name="Turner R."/>
            <person name="Venter E."/>
            <person name="Wang A.H."/>
            <person name="Wang X."/>
            <person name="Wang Z.Y."/>
            <person name="Wassarman D.A."/>
            <person name="Weinstock G.M."/>
            <person name="Weissenbach J."/>
            <person name="Williams S.M."/>
            <person name="WoodageT"/>
            <person name="Worley K.C."/>
            <person name="Wu D."/>
            <person name="Yang S."/>
            <person name="Yao Q.A."/>
            <person name="Ye J."/>
            <person name="Yeh R.F."/>
            <person name="Zaveri J.S."/>
            <person name="Zhan M."/>
            <person name="Zhang G."/>
            <person name="Zhao Q."/>
            <person name="Zheng L."/>
            <person name="Zheng X.H."/>
            <person name="Zhong F.N."/>
            <person name="Zhong W."/>
            <person name="Zhou X."/>
            <person name="Zhu S."/>
            <person name="Zhu X."/>
            <person name="Smith H.O."/>
            <person name="Gibbs R.A."/>
            <person name="Myers E.W."/>
            <person name="Rubin G.M."/>
            <person name="Venter J.C."/>
        </authorList>
    </citation>
    <scope>NUCLEOTIDE SEQUENCE [LARGE SCALE GENOMIC DNA]</scope>
    <source>
        <strain evidence="9">Berkeley</strain>
    </source>
</reference>
<dbReference type="VEuPathDB" id="VectorBase:FBgn0037885"/>
<dbReference type="OrthoDB" id="8062037at2759"/>
<dbReference type="DNASU" id="41354"/>
<organism evidence="7 9">
    <name type="scientific">Drosophila melanogaster</name>
    <name type="common">Fruit fly</name>
    <dbReference type="NCBI Taxonomy" id="7227"/>
    <lineage>
        <taxon>Eukaryota</taxon>
        <taxon>Metazoa</taxon>
        <taxon>Ecdysozoa</taxon>
        <taxon>Arthropoda</taxon>
        <taxon>Hexapoda</taxon>
        <taxon>Insecta</taxon>
        <taxon>Pterygota</taxon>
        <taxon>Neoptera</taxon>
        <taxon>Endopterygota</taxon>
        <taxon>Diptera</taxon>
        <taxon>Brachycera</taxon>
        <taxon>Muscomorpha</taxon>
        <taxon>Ephydroidea</taxon>
        <taxon>Drosophilidae</taxon>
        <taxon>Drosophila</taxon>
        <taxon>Sophophora</taxon>
    </lineage>
</organism>
<evidence type="ECO:0000256" key="3">
    <source>
        <dbReference type="ARBA" id="ARBA00022833"/>
    </source>
</evidence>
<reference evidence="7 9" key="9">
    <citation type="journal article" date="2015" name="G3 (Bethesda)">
        <title>Gene Model Annotations for Drosophila melanogaster: Impact of High-Throughput Data.</title>
        <authorList>
            <consortium name="FlyBase Consortium"/>
            <person name="Matthews B.B."/>
            <person name="Dos Santos G."/>
            <person name="Crosby M.A."/>
            <person name="Emmert D.B."/>
            <person name="St Pierre S.E."/>
            <person name="Gramates L.S."/>
            <person name="Zhou P."/>
            <person name="Schroeder A.J."/>
            <person name="Falls K."/>
            <person name="Strelets V."/>
            <person name="Russo S.M."/>
            <person name="Gelbart W.M."/>
            <person name="null"/>
        </authorList>
    </citation>
    <scope>NUCLEOTIDE SEQUENCE [LARGE SCALE GENOMIC DNA]</scope>
    <source>
        <strain evidence="9">Berkeley</strain>
    </source>
</reference>
<keyword evidence="9" id="KW-1185">Reference proteome</keyword>
<reference evidence="7 9" key="4">
    <citation type="journal article" date="2002" name="Genome Biol.">
        <title>The transposable elements of the Drosophila melanogaster euchromatin: a genomics perspective.</title>
        <authorList>
            <person name="Kaminker J.S."/>
            <person name="Bergman C.M."/>
            <person name="Kronmiller B."/>
            <person name="Carlson J."/>
            <person name="Svirskas R."/>
            <person name="Patel S."/>
            <person name="Frise E."/>
            <person name="Wheeler D.A."/>
            <person name="Lewis S.E."/>
            <person name="Rubin G.M."/>
            <person name="Ashburner M."/>
            <person name="Celniker S.E."/>
        </authorList>
    </citation>
    <scope>NUCLEOTIDE SEQUENCE [LARGE SCALE GENOMIC DNA]</scope>
    <source>
        <strain evidence="9">Berkeley</strain>
    </source>
</reference>
<reference evidence="7 9" key="3">
    <citation type="journal article" date="2002" name="Genome Biol.">
        <title>Annotation of the Drosophila melanogaster euchromatic genome: a systematic review.</title>
        <authorList>
            <person name="Misra S."/>
            <person name="Crosby M.A."/>
            <person name="Mungall C.J."/>
            <person name="Matthews B.B."/>
            <person name="Campbell K.S."/>
            <person name="Hradecky P."/>
            <person name="Huang Y."/>
            <person name="Kaminker J.S."/>
            <person name="Millburn G.H."/>
            <person name="Prochnik S.E."/>
            <person name="Smith C.D."/>
            <person name="Tupy J.L."/>
            <person name="Whitfied E.J."/>
            <person name="Bayraktaroglu L."/>
            <person name="Berman B.P."/>
            <person name="Bettencourt B.R."/>
            <person name="Celniker S.E."/>
            <person name="de Grey A.D."/>
            <person name="Drysdale R.A."/>
            <person name="Harris N.L."/>
            <person name="Richter J."/>
            <person name="Russo S."/>
            <person name="Schroeder A.J."/>
            <person name="Shu S.Q."/>
            <person name="Stapleton M."/>
            <person name="Yamada C."/>
            <person name="Ashburner M."/>
            <person name="Gelbart W.M."/>
            <person name="Rubin G.M."/>
            <person name="Lewis S.E."/>
        </authorList>
    </citation>
    <scope>GENOME REANNOTATION</scope>
    <source>
        <strain evidence="9">Berkeley</strain>
    </source>
</reference>
<dbReference type="AlphaFoldDB" id="A0A0B4K658"/>